<sequence>MMLTPPPGADARGAYLPELAGLVWPAPARPALRRGGRAGFAVVPSAARPRLLVPAGSRRAAAGAVRHSTEAQSAKARLRRAVLAAAFRTGLGRLAFRDRLVVDAGGDALDAHLAAVLGRPALLSIHIGPARANRKPVVQLLDAAGDPIGYAKLGVDPLTRALVEAEAAALARLAKLDLPGVQVAEALHHGVWGGHALLVQSALPVGLPRAAPAPAAEAERAAMVAVSRCVGVERRPYAGSAHDRRLRDELAALGDRPEAARLRAVLAEVRRVDPVLALGAWHGDWNGGNSAALADGRVLVWDWERFADDVPLGFDALHRRVQTAITRAGVEPRAAAGRLIAAAADDLAPFGQPAGVADLVAVLYLVELAARYLRDRQAEAGARLGHVDAWLLPAVEDHLAGRPGAGGVAK</sequence>
<dbReference type="AlphaFoldDB" id="A0A7D6CHN1"/>
<evidence type="ECO:0000313" key="1">
    <source>
        <dbReference type="EMBL" id="QLK01756.1"/>
    </source>
</evidence>
<name>A0A7D6CHN1_9ACTN</name>
<organism evidence="1">
    <name type="scientific">Micromonospora carbonacea</name>
    <dbReference type="NCBI Taxonomy" id="47853"/>
    <lineage>
        <taxon>Bacteria</taxon>
        <taxon>Bacillati</taxon>
        <taxon>Actinomycetota</taxon>
        <taxon>Actinomycetes</taxon>
        <taxon>Micromonosporales</taxon>
        <taxon>Micromonosporaceae</taxon>
        <taxon>Micromonospora</taxon>
    </lineage>
</organism>
<protein>
    <recommendedName>
        <fullName evidence="2">Aminoglycoside phosphotransferase domain-containing protein</fullName>
    </recommendedName>
</protein>
<accession>A0A7D6CHN1</accession>
<reference evidence="1" key="1">
    <citation type="submission" date="2020-08" db="EMBL/GenBank/DDBJ databases">
        <title>A bifunctional nitrone conjugated secondary metabolite targeting the ribosome.</title>
        <authorList>
            <person name="Limbrick E.M."/>
            <person name="Graf M."/>
            <person name="Derewacz D.K."/>
            <person name="Nguyen F."/>
            <person name="Spraggins J.M."/>
            <person name="Wieland M."/>
            <person name="Ynigez-Gutierrez A.E."/>
            <person name="Reisman B.J."/>
            <person name="Zinshteyn B."/>
            <person name="McCulloch K."/>
            <person name="Iverson T.M."/>
            <person name="Green R."/>
            <person name="Wilson D.N."/>
            <person name="Bachmann B.O."/>
        </authorList>
    </citation>
    <scope>NUCLEOTIDE SEQUENCE</scope>
    <source>
        <strain evidence="1">Africana</strain>
    </source>
</reference>
<dbReference type="EMBL" id="CP058905">
    <property type="protein sequence ID" value="QLK01756.1"/>
    <property type="molecule type" value="Genomic_DNA"/>
</dbReference>
<dbReference type="SUPFAM" id="SSF56112">
    <property type="entry name" value="Protein kinase-like (PK-like)"/>
    <property type="match status" value="1"/>
</dbReference>
<evidence type="ECO:0008006" key="2">
    <source>
        <dbReference type="Google" id="ProtNLM"/>
    </source>
</evidence>
<proteinExistence type="predicted"/>
<dbReference type="InterPro" id="IPR011009">
    <property type="entry name" value="Kinase-like_dom_sf"/>
</dbReference>
<gene>
    <name evidence="1" type="ORF">HZU44_28645</name>
</gene>